<accession>A0A062V7F7</accession>
<keyword evidence="3" id="KW-1185">Reference proteome</keyword>
<proteinExistence type="predicted"/>
<feature type="transmembrane region" description="Helical" evidence="1">
    <location>
        <begin position="12"/>
        <end position="31"/>
    </location>
</feature>
<organism evidence="2 3">
    <name type="scientific">Candidatus Methanoperedens nitratireducens</name>
    <dbReference type="NCBI Taxonomy" id="1392998"/>
    <lineage>
        <taxon>Archaea</taxon>
        <taxon>Methanobacteriati</taxon>
        <taxon>Methanobacteriota</taxon>
        <taxon>Stenosarchaea group</taxon>
        <taxon>Methanomicrobia</taxon>
        <taxon>Methanosarcinales</taxon>
        <taxon>ANME-2 cluster</taxon>
        <taxon>Candidatus Methanoperedentaceae</taxon>
        <taxon>Candidatus Methanoperedens</taxon>
    </lineage>
</organism>
<keyword evidence="1" id="KW-1133">Transmembrane helix</keyword>
<dbReference type="AlphaFoldDB" id="A0A062V7F7"/>
<evidence type="ECO:0000313" key="3">
    <source>
        <dbReference type="Proteomes" id="UP000027153"/>
    </source>
</evidence>
<comment type="caution">
    <text evidence="2">The sequence shown here is derived from an EMBL/GenBank/DDBJ whole genome shotgun (WGS) entry which is preliminary data.</text>
</comment>
<reference evidence="2 3" key="1">
    <citation type="journal article" date="2013" name="Nature">
        <title>Anaerobic oxidation of methane coupled to nitrate reduction in a novel archaeal lineage.</title>
        <authorList>
            <person name="Haroon M.F."/>
            <person name="Hu S."/>
            <person name="Shi Y."/>
            <person name="Imelfort M."/>
            <person name="Keller J."/>
            <person name="Hugenholtz P."/>
            <person name="Yuan Z."/>
            <person name="Tyson G.W."/>
        </authorList>
    </citation>
    <scope>NUCLEOTIDE SEQUENCE [LARGE SCALE GENOMIC DNA]</scope>
    <source>
        <strain evidence="2 3">ANME-2d</strain>
    </source>
</reference>
<evidence type="ECO:0000256" key="1">
    <source>
        <dbReference type="SAM" id="Phobius"/>
    </source>
</evidence>
<feature type="transmembrane region" description="Helical" evidence="1">
    <location>
        <begin position="71"/>
        <end position="94"/>
    </location>
</feature>
<feature type="transmembrane region" description="Helical" evidence="1">
    <location>
        <begin position="106"/>
        <end position="126"/>
    </location>
</feature>
<feature type="transmembrane region" description="Helical" evidence="1">
    <location>
        <begin position="37"/>
        <end position="59"/>
    </location>
</feature>
<keyword evidence="1" id="KW-0812">Transmembrane</keyword>
<gene>
    <name evidence="2" type="ORF">ANME2D_00890</name>
</gene>
<dbReference type="RefSeq" id="WP_048089375.1">
    <property type="nucleotide sequence ID" value="NZ_JMIY01000002.1"/>
</dbReference>
<protein>
    <submittedName>
        <fullName evidence="2">Uncharacterized protein</fullName>
    </submittedName>
</protein>
<dbReference type="Proteomes" id="UP000027153">
    <property type="component" value="Unassembled WGS sequence"/>
</dbReference>
<dbReference type="EMBL" id="JMIY01000002">
    <property type="protein sequence ID" value="KCZ72463.1"/>
    <property type="molecule type" value="Genomic_DNA"/>
</dbReference>
<sequence length="128" mass="14533">MLEFVKKIFLMRWLWSIFAGFYLVAYAFWVPNLFNNLLTIIIVIAITLIAGLGLLYDGFSKALELDTGKALLALPIMWLWRALGAILLFGYLLVYIPPEGRIVAHWPLDLAITLVAGIVMLAYLILKY</sequence>
<dbReference type="OrthoDB" id="297591at2157"/>
<name>A0A062V7F7_9EURY</name>
<keyword evidence="1" id="KW-0472">Membrane</keyword>
<evidence type="ECO:0000313" key="2">
    <source>
        <dbReference type="EMBL" id="KCZ72463.1"/>
    </source>
</evidence>